<dbReference type="AlphaFoldDB" id="A0A1B1BPL7"/>
<dbReference type="RefSeq" id="WP_066598379.1">
    <property type="nucleotide sequence ID" value="NZ_CP016282.1"/>
</dbReference>
<name>A0A1B1BPL7_9MICO</name>
<gene>
    <name evidence="2" type="ORF">PA27867_3529</name>
</gene>
<keyword evidence="1" id="KW-0472">Membrane</keyword>
<reference evidence="2 3" key="1">
    <citation type="submission" date="2016-06" db="EMBL/GenBank/DDBJ databases">
        <title>Genome sequencing of Cryobacterium arcticum PAMC 27867.</title>
        <authorList>
            <person name="Lee J."/>
            <person name="Kim O.-S."/>
        </authorList>
    </citation>
    <scope>NUCLEOTIDE SEQUENCE [LARGE SCALE GENOMIC DNA]</scope>
    <source>
        <strain evidence="2 3">PAMC 27867</strain>
    </source>
</reference>
<dbReference type="OrthoDB" id="5126098at2"/>
<protein>
    <submittedName>
        <fullName evidence="2">Uncharacterized protein</fullName>
    </submittedName>
</protein>
<organism evidence="2 3">
    <name type="scientific">Cryobacterium arcticum</name>
    <dbReference type="NCBI Taxonomy" id="670052"/>
    <lineage>
        <taxon>Bacteria</taxon>
        <taxon>Bacillati</taxon>
        <taxon>Actinomycetota</taxon>
        <taxon>Actinomycetes</taxon>
        <taxon>Micrococcales</taxon>
        <taxon>Microbacteriaceae</taxon>
        <taxon>Cryobacterium</taxon>
    </lineage>
</organism>
<dbReference type="Proteomes" id="UP000092582">
    <property type="component" value="Chromosome 1"/>
</dbReference>
<evidence type="ECO:0000256" key="1">
    <source>
        <dbReference type="SAM" id="Phobius"/>
    </source>
</evidence>
<sequence length="85" mass="8696">MKRWIAGAAALLGLSLLALAVAVIYGNLGLSRGEQWGSLDGPEPVWPAVVGFGALWAIPISAIILVGLVAVAIVRAYLPKSGSDS</sequence>
<keyword evidence="1" id="KW-1133">Transmembrane helix</keyword>
<keyword evidence="1" id="KW-0812">Transmembrane</keyword>
<feature type="transmembrane region" description="Helical" evidence="1">
    <location>
        <begin position="46"/>
        <end position="78"/>
    </location>
</feature>
<evidence type="ECO:0000313" key="3">
    <source>
        <dbReference type="Proteomes" id="UP000092582"/>
    </source>
</evidence>
<dbReference type="STRING" id="670052.PA27867_3529"/>
<dbReference type="KEGG" id="cart:PA27867_3529"/>
<proteinExistence type="predicted"/>
<evidence type="ECO:0000313" key="2">
    <source>
        <dbReference type="EMBL" id="ANP74451.1"/>
    </source>
</evidence>
<accession>A0A1B1BPL7</accession>
<dbReference type="EMBL" id="CP016282">
    <property type="protein sequence ID" value="ANP74451.1"/>
    <property type="molecule type" value="Genomic_DNA"/>
</dbReference>
<keyword evidence="3" id="KW-1185">Reference proteome</keyword>